<dbReference type="AlphaFoldDB" id="A0A7K3NGQ0"/>
<feature type="region of interest" description="Disordered" evidence="1">
    <location>
        <begin position="102"/>
        <end position="139"/>
    </location>
</feature>
<sequence length="166" mass="17106">MSMESVSSSSSLSYLYEILGIDKTSTSSVTSTAETGTESSDTSKISKSGSFLQQLASLQQSDNDTFKTVAQNIADDLTAEAEAETDPQRQQMLTELAAKFTEAAASGEMPDLRPPDSAGNAMYGPPPGDDSGGLLGELESLFAQNLSGVTASSSSGSSSSSTSTYV</sequence>
<accession>A0A7K3NGQ0</accession>
<organism evidence="2 3">
    <name type="scientific">Desulfolutivibrio sulfodismutans</name>
    <dbReference type="NCBI Taxonomy" id="63561"/>
    <lineage>
        <taxon>Bacteria</taxon>
        <taxon>Pseudomonadati</taxon>
        <taxon>Thermodesulfobacteriota</taxon>
        <taxon>Desulfovibrionia</taxon>
        <taxon>Desulfovibrionales</taxon>
        <taxon>Desulfovibrionaceae</taxon>
        <taxon>Desulfolutivibrio</taxon>
    </lineage>
</organism>
<gene>
    <name evidence="2" type="ORF">G3N56_01270</name>
</gene>
<name>A0A7K3NGQ0_9BACT</name>
<comment type="caution">
    <text evidence="2">The sequence shown here is derived from an EMBL/GenBank/DDBJ whole genome shotgun (WGS) entry which is preliminary data.</text>
</comment>
<dbReference type="EMBL" id="JAAGRQ010000004">
    <property type="protein sequence ID" value="NDY55374.1"/>
    <property type="molecule type" value="Genomic_DNA"/>
</dbReference>
<feature type="region of interest" description="Disordered" evidence="1">
    <location>
        <begin position="25"/>
        <end position="47"/>
    </location>
</feature>
<dbReference type="RefSeq" id="WP_163300431.1">
    <property type="nucleotide sequence ID" value="NZ_JAAGRQ010000004.1"/>
</dbReference>
<dbReference type="Proteomes" id="UP000469724">
    <property type="component" value="Unassembled WGS sequence"/>
</dbReference>
<evidence type="ECO:0000313" key="2">
    <source>
        <dbReference type="EMBL" id="NDY55374.1"/>
    </source>
</evidence>
<evidence type="ECO:0000313" key="3">
    <source>
        <dbReference type="Proteomes" id="UP000469724"/>
    </source>
</evidence>
<reference evidence="2 3" key="1">
    <citation type="submission" date="2020-02" db="EMBL/GenBank/DDBJ databases">
        <title>Comparative genomics of sulfur disproportionating microorganisms.</title>
        <authorList>
            <person name="Ward L.M."/>
            <person name="Bertran E."/>
            <person name="Johnston D.T."/>
        </authorList>
    </citation>
    <scope>NUCLEOTIDE SEQUENCE [LARGE SCALE GENOMIC DNA]</scope>
    <source>
        <strain evidence="2 3">DSM 3696</strain>
    </source>
</reference>
<proteinExistence type="predicted"/>
<protein>
    <submittedName>
        <fullName evidence="2">Uncharacterized protein</fullName>
    </submittedName>
</protein>
<evidence type="ECO:0000256" key="1">
    <source>
        <dbReference type="SAM" id="MobiDB-lite"/>
    </source>
</evidence>
<keyword evidence="3" id="KW-1185">Reference proteome</keyword>
<feature type="region of interest" description="Disordered" evidence="1">
    <location>
        <begin position="147"/>
        <end position="166"/>
    </location>
</feature>